<dbReference type="Gene3D" id="3.90.850.10">
    <property type="entry name" value="Fumarylacetoacetase-like, C-terminal domain"/>
    <property type="match status" value="1"/>
</dbReference>
<evidence type="ECO:0000259" key="1">
    <source>
        <dbReference type="Pfam" id="PF01557"/>
    </source>
</evidence>
<dbReference type="FunCoup" id="Q6KZ97">
    <property type="interactions" value="36"/>
</dbReference>
<dbReference type="Pfam" id="PF01557">
    <property type="entry name" value="FAA_hydrolase"/>
    <property type="match status" value="1"/>
</dbReference>
<reference evidence="2 3" key="1">
    <citation type="journal article" date="2004" name="Proc. Natl. Acad. Sci. U.S.A.">
        <title>Genome sequence of Picrophilus torridus and its implications for life around pH 0.</title>
        <authorList>
            <person name="Futterer O."/>
            <person name="Angelov A."/>
            <person name="Liesegang H."/>
            <person name="Gottschalk G."/>
            <person name="Schleper C."/>
            <person name="Schepers B."/>
            <person name="Dock C."/>
            <person name="Antranikian G."/>
            <person name="Liebl W."/>
        </authorList>
    </citation>
    <scope>NUCLEOTIDE SEQUENCE [LARGE SCALE GENOMIC DNA]</scope>
    <source>
        <strain evidence="3">ATCC 700027 / DSM 9790 / JCM 10055 / NBRC 100828</strain>
    </source>
</reference>
<protein>
    <submittedName>
        <fullName evidence="2">Fumarylacetoacetase</fullName>
        <ecNumber evidence="2">3.7.1.2</ecNumber>
    </submittedName>
</protein>
<dbReference type="KEGG" id="pto:PTO1370"/>
<gene>
    <name evidence="2" type="ordered locus">PTO1370</name>
</gene>
<dbReference type="InterPro" id="IPR036663">
    <property type="entry name" value="Fumarylacetoacetase_C_sf"/>
</dbReference>
<dbReference type="PANTHER" id="PTHR43211">
    <property type="entry name" value="FUMARYLACETOACETATE HYDROLASE"/>
    <property type="match status" value="1"/>
</dbReference>
<dbReference type="AlphaFoldDB" id="Q6KZ97"/>
<dbReference type="PANTHER" id="PTHR43211:SF1">
    <property type="entry name" value="BLL6422 PROTEIN"/>
    <property type="match status" value="1"/>
</dbReference>
<dbReference type="OrthoDB" id="38993at2157"/>
<accession>Q6KZ97</accession>
<dbReference type="HOGENOM" id="CLU_028458_4_2_2"/>
<dbReference type="GO" id="GO:0004334">
    <property type="term" value="F:fumarylacetoacetase activity"/>
    <property type="evidence" value="ECO:0007669"/>
    <property type="project" value="UniProtKB-EC"/>
</dbReference>
<evidence type="ECO:0000313" key="3">
    <source>
        <dbReference type="Proteomes" id="UP000000438"/>
    </source>
</evidence>
<dbReference type="PATRIC" id="fig|263820.9.peg.1424"/>
<dbReference type="eggNOG" id="arCOG00235">
    <property type="taxonomic scope" value="Archaea"/>
</dbReference>
<sequence>MRICHAIIDGDERFCVSRDNKLYNIINDIDEIKSNFFSMNLNVDYDKEIEYKNIKYMIPVPYIRSVRDFYSFEDHVKNSRRNRGLDMVKEWYEFPVFYFSCTPNIYPDGAVIPYPRKSRKFDFEMEVAAVIGKKTKNCHGIECLSAVHGFMIMNDWSLRDIQAKEMAVGLGPAKGKDYATSFGRYYVTSDEIIKDGRIDIDMSVYINGKIYSSGNISKIYWPFESMIERASEDVELLPGDVIGSGTFSNGCLLESGSNHWLKPGDVIRMSSYRLGDLENTIGD</sequence>
<name>Q6KZ97_PICTO</name>
<organism evidence="2 3">
    <name type="scientific">Picrophilus torridus (strain ATCC 700027 / DSM 9790 / JCM 10055 / NBRC 100828 / KAW 2/3)</name>
    <dbReference type="NCBI Taxonomy" id="1122961"/>
    <lineage>
        <taxon>Archaea</taxon>
        <taxon>Methanobacteriati</taxon>
        <taxon>Thermoplasmatota</taxon>
        <taxon>Thermoplasmata</taxon>
        <taxon>Thermoplasmatales</taxon>
        <taxon>Picrophilaceae</taxon>
        <taxon>Picrophilus</taxon>
    </lineage>
</organism>
<dbReference type="InParanoid" id="Q6KZ97"/>
<dbReference type="InterPro" id="IPR011234">
    <property type="entry name" value="Fumarylacetoacetase-like_C"/>
</dbReference>
<dbReference type="PaxDb" id="263820-PTO1370"/>
<dbReference type="RefSeq" id="WP_011178171.1">
    <property type="nucleotide sequence ID" value="NC_005877.1"/>
</dbReference>
<dbReference type="SUPFAM" id="SSF56529">
    <property type="entry name" value="FAH"/>
    <property type="match status" value="1"/>
</dbReference>
<keyword evidence="2" id="KW-0378">Hydrolase</keyword>
<dbReference type="GeneID" id="2845272"/>
<dbReference type="EC" id="3.7.1.2" evidence="2"/>
<dbReference type="STRING" id="263820.PTO1370"/>
<proteinExistence type="predicted"/>
<dbReference type="EMBL" id="AE017261">
    <property type="protein sequence ID" value="AAT43955.1"/>
    <property type="molecule type" value="Genomic_DNA"/>
</dbReference>
<evidence type="ECO:0000313" key="2">
    <source>
        <dbReference type="EMBL" id="AAT43955.1"/>
    </source>
</evidence>
<dbReference type="Proteomes" id="UP000000438">
    <property type="component" value="Chromosome"/>
</dbReference>
<feature type="domain" description="Fumarylacetoacetase-like C-terminal" evidence="1">
    <location>
        <begin position="66"/>
        <end position="281"/>
    </location>
</feature>